<proteinExistence type="predicted"/>
<accession>A0A956RQJ5</accession>
<protein>
    <submittedName>
        <fullName evidence="1">Uncharacterized protein</fullName>
    </submittedName>
</protein>
<organism evidence="1 2">
    <name type="scientific">Eiseniibacteriota bacterium</name>
    <dbReference type="NCBI Taxonomy" id="2212470"/>
    <lineage>
        <taxon>Bacteria</taxon>
        <taxon>Candidatus Eiseniibacteriota</taxon>
    </lineage>
</organism>
<reference evidence="1" key="2">
    <citation type="journal article" date="2021" name="Microbiome">
        <title>Successional dynamics and alternative stable states in a saline activated sludge microbial community over 9 years.</title>
        <authorList>
            <person name="Wang Y."/>
            <person name="Ye J."/>
            <person name="Ju F."/>
            <person name="Liu L."/>
            <person name="Boyd J.A."/>
            <person name="Deng Y."/>
            <person name="Parks D.H."/>
            <person name="Jiang X."/>
            <person name="Yin X."/>
            <person name="Woodcroft B.J."/>
            <person name="Tyson G.W."/>
            <person name="Hugenholtz P."/>
            <person name="Polz M.F."/>
            <person name="Zhang T."/>
        </authorList>
    </citation>
    <scope>NUCLEOTIDE SEQUENCE</scope>
    <source>
        <strain evidence="1">HKST-UBA01</strain>
    </source>
</reference>
<dbReference type="EMBL" id="JAGQHR010000397">
    <property type="protein sequence ID" value="MCA9728487.1"/>
    <property type="molecule type" value="Genomic_DNA"/>
</dbReference>
<dbReference type="Proteomes" id="UP000697710">
    <property type="component" value="Unassembled WGS sequence"/>
</dbReference>
<evidence type="ECO:0000313" key="2">
    <source>
        <dbReference type="Proteomes" id="UP000697710"/>
    </source>
</evidence>
<sequence length="60" mass="6567">NGVVYLGGGLKLTGTGPRDGSQRPLGGRTWLTRLRQEISSIPEVNDVVFQFHELEEVAES</sequence>
<reference evidence="1" key="1">
    <citation type="submission" date="2020-04" db="EMBL/GenBank/DDBJ databases">
        <authorList>
            <person name="Zhang T."/>
        </authorList>
    </citation>
    <scope>NUCLEOTIDE SEQUENCE</scope>
    <source>
        <strain evidence="1">HKST-UBA01</strain>
    </source>
</reference>
<comment type="caution">
    <text evidence="1">The sequence shown here is derived from an EMBL/GenBank/DDBJ whole genome shotgun (WGS) entry which is preliminary data.</text>
</comment>
<gene>
    <name evidence="1" type="ORF">KC729_12435</name>
</gene>
<dbReference type="AlphaFoldDB" id="A0A956RQJ5"/>
<evidence type="ECO:0000313" key="1">
    <source>
        <dbReference type="EMBL" id="MCA9728487.1"/>
    </source>
</evidence>
<name>A0A956RQJ5_UNCEI</name>
<feature type="non-terminal residue" evidence="1">
    <location>
        <position position="1"/>
    </location>
</feature>